<dbReference type="Proteomes" id="UP001378592">
    <property type="component" value="Unassembled WGS sequence"/>
</dbReference>
<evidence type="ECO:0000313" key="1">
    <source>
        <dbReference type="EMBL" id="KAK7794378.1"/>
    </source>
</evidence>
<organism evidence="1 2">
    <name type="scientific">Gryllus longicercus</name>
    <dbReference type="NCBI Taxonomy" id="2509291"/>
    <lineage>
        <taxon>Eukaryota</taxon>
        <taxon>Metazoa</taxon>
        <taxon>Ecdysozoa</taxon>
        <taxon>Arthropoda</taxon>
        <taxon>Hexapoda</taxon>
        <taxon>Insecta</taxon>
        <taxon>Pterygota</taxon>
        <taxon>Neoptera</taxon>
        <taxon>Polyneoptera</taxon>
        <taxon>Orthoptera</taxon>
        <taxon>Ensifera</taxon>
        <taxon>Gryllidea</taxon>
        <taxon>Grylloidea</taxon>
        <taxon>Gryllidae</taxon>
        <taxon>Gryllinae</taxon>
        <taxon>Gryllus</taxon>
    </lineage>
</organism>
<comment type="caution">
    <text evidence="1">The sequence shown here is derived from an EMBL/GenBank/DDBJ whole genome shotgun (WGS) entry which is preliminary data.</text>
</comment>
<evidence type="ECO:0000313" key="2">
    <source>
        <dbReference type="Proteomes" id="UP001378592"/>
    </source>
</evidence>
<reference evidence="1 2" key="1">
    <citation type="submission" date="2024-03" db="EMBL/GenBank/DDBJ databases">
        <title>The genome assembly and annotation of the cricket Gryllus longicercus Weissman &amp; Gray.</title>
        <authorList>
            <person name="Szrajer S."/>
            <person name="Gray D."/>
            <person name="Ylla G."/>
        </authorList>
    </citation>
    <scope>NUCLEOTIDE SEQUENCE [LARGE SCALE GENOMIC DNA]</scope>
    <source>
        <strain evidence="1">DAG 2021-001</strain>
        <tissue evidence="1">Whole body minus gut</tissue>
    </source>
</reference>
<protein>
    <submittedName>
        <fullName evidence="1">Uncharacterized protein</fullName>
    </submittedName>
</protein>
<name>A0AAN9Z316_9ORTH</name>
<dbReference type="EMBL" id="JAZDUA010000335">
    <property type="protein sequence ID" value="KAK7794378.1"/>
    <property type="molecule type" value="Genomic_DNA"/>
</dbReference>
<keyword evidence="2" id="KW-1185">Reference proteome</keyword>
<accession>A0AAN9Z316</accession>
<dbReference type="AlphaFoldDB" id="A0AAN9Z316"/>
<gene>
    <name evidence="1" type="ORF">R5R35_011660</name>
</gene>
<proteinExistence type="predicted"/>
<sequence length="141" mass="16031">MLTPHISVHNFEITPLVSKGFSRDDPSRILRSENLQEPIERTVVADCPNKLVQPNVIDDSIEFKTCDLYSSSTKRVRGSVSTQVMPLKKKSEMPVSSFVHLAPSSIETNYLMFSPPQRIPSSRKENIPPQIKNYNFQKTIE</sequence>